<protein>
    <submittedName>
        <fullName evidence="1">Uncharacterized protein</fullName>
    </submittedName>
</protein>
<name>A0A328EQA2_9CHLR</name>
<comment type="caution">
    <text evidence="1">The sequence shown here is derived from an EMBL/GenBank/DDBJ whole genome shotgun (WGS) entry which is preliminary data.</text>
</comment>
<dbReference type="EMBL" id="QGLD01000008">
    <property type="protein sequence ID" value="RAL70747.1"/>
    <property type="molecule type" value="Genomic_DNA"/>
</dbReference>
<gene>
    <name evidence="1" type="ORF">C1G86_0389</name>
</gene>
<dbReference type="AlphaFoldDB" id="A0A328EQA2"/>
<reference evidence="1 2" key="1">
    <citation type="submission" date="2018-05" db="EMBL/GenBank/DDBJ databases">
        <title>Draft genome sequences of Dehalococcoides mccartyi strains RC and KS.</title>
        <authorList>
            <person name="Higgins S.A."/>
            <person name="Padilla-Crespo E."/>
            <person name="Loeffler F.E."/>
        </authorList>
    </citation>
    <scope>NUCLEOTIDE SEQUENCE [LARGE SCALE GENOMIC DNA]</scope>
    <source>
        <strain evidence="1 2">KS</strain>
    </source>
</reference>
<proteinExistence type="predicted"/>
<sequence>MTEILNGQTPELVIARLRAAIEKGQAWYPALLEAVAVWPLDSEEYDGRHYQYLIGGEALDLILLFERFSRELEDLIPAQERDNLLFKGIAPQELTADELLAFLGEVRYRQYLNYFYGITVEEALLVVTQSDVRKEHRSLGVRREGTVIDEAFVQLYERTHDEMLDQFRREKRYSKTGTIKIHQLKEFTYWLFKYRLLHSEKARVASDTNKSLNYLKNMPGGFSKNPTNSVNSSISPNDILL</sequence>
<accession>A0A328EQA2</accession>
<evidence type="ECO:0000313" key="2">
    <source>
        <dbReference type="Proteomes" id="UP000248786"/>
    </source>
</evidence>
<evidence type="ECO:0000313" key="1">
    <source>
        <dbReference type="EMBL" id="RAL70747.1"/>
    </source>
</evidence>
<organism evidence="1 2">
    <name type="scientific">Dehalococcoides mccartyi</name>
    <dbReference type="NCBI Taxonomy" id="61435"/>
    <lineage>
        <taxon>Bacteria</taxon>
        <taxon>Bacillati</taxon>
        <taxon>Chloroflexota</taxon>
        <taxon>Dehalococcoidia</taxon>
        <taxon>Dehalococcoidales</taxon>
        <taxon>Dehalococcoidaceae</taxon>
        <taxon>Dehalococcoides</taxon>
    </lineage>
</organism>
<dbReference type="Proteomes" id="UP000248786">
    <property type="component" value="Unassembled WGS sequence"/>
</dbReference>